<dbReference type="Proteomes" id="UP001054945">
    <property type="component" value="Unassembled WGS sequence"/>
</dbReference>
<dbReference type="EMBL" id="BPLR01018057">
    <property type="protein sequence ID" value="GIY96513.1"/>
    <property type="molecule type" value="Genomic_DNA"/>
</dbReference>
<keyword evidence="3" id="KW-1185">Reference proteome</keyword>
<comment type="caution">
    <text evidence="2">The sequence shown here is derived from an EMBL/GenBank/DDBJ whole genome shotgun (WGS) entry which is preliminary data.</text>
</comment>
<evidence type="ECO:0000313" key="3">
    <source>
        <dbReference type="Proteomes" id="UP001054945"/>
    </source>
</evidence>
<gene>
    <name evidence="2" type="ORF">CEXT_120121</name>
</gene>
<evidence type="ECO:0000313" key="2">
    <source>
        <dbReference type="EMBL" id="GIY96513.1"/>
    </source>
</evidence>
<accession>A0AAV4XS15</accession>
<organism evidence="2 3">
    <name type="scientific">Caerostris extrusa</name>
    <name type="common">Bark spider</name>
    <name type="synonym">Caerostris bankana</name>
    <dbReference type="NCBI Taxonomy" id="172846"/>
    <lineage>
        <taxon>Eukaryota</taxon>
        <taxon>Metazoa</taxon>
        <taxon>Ecdysozoa</taxon>
        <taxon>Arthropoda</taxon>
        <taxon>Chelicerata</taxon>
        <taxon>Arachnida</taxon>
        <taxon>Araneae</taxon>
        <taxon>Araneomorphae</taxon>
        <taxon>Entelegynae</taxon>
        <taxon>Araneoidea</taxon>
        <taxon>Araneidae</taxon>
        <taxon>Caerostris</taxon>
    </lineage>
</organism>
<protein>
    <submittedName>
        <fullName evidence="2">Uncharacterized protein</fullName>
    </submittedName>
</protein>
<feature type="region of interest" description="Disordered" evidence="1">
    <location>
        <begin position="49"/>
        <end position="68"/>
    </location>
</feature>
<proteinExistence type="predicted"/>
<evidence type="ECO:0000256" key="1">
    <source>
        <dbReference type="SAM" id="MobiDB-lite"/>
    </source>
</evidence>
<name>A0AAV4XS15_CAEEX</name>
<dbReference type="AlphaFoldDB" id="A0AAV4XS15"/>
<reference evidence="2 3" key="1">
    <citation type="submission" date="2021-06" db="EMBL/GenBank/DDBJ databases">
        <title>Caerostris extrusa draft genome.</title>
        <authorList>
            <person name="Kono N."/>
            <person name="Arakawa K."/>
        </authorList>
    </citation>
    <scope>NUCLEOTIDE SEQUENCE [LARGE SCALE GENOMIC DNA]</scope>
</reference>
<sequence length="68" mass="7628">MGKMCQRFCGILPSEAPFRKNTGKIALFNEMLAFMRQQVAKSNCGTNTASHFDTEKYPDPQLADVSVR</sequence>